<organism evidence="1 2">
    <name type="scientific">Microcystis aeruginosa PCC 9701</name>
    <dbReference type="NCBI Taxonomy" id="721123"/>
    <lineage>
        <taxon>Bacteria</taxon>
        <taxon>Bacillati</taxon>
        <taxon>Cyanobacteriota</taxon>
        <taxon>Cyanophyceae</taxon>
        <taxon>Oscillatoriophycideae</taxon>
        <taxon>Chroococcales</taxon>
        <taxon>Microcystaceae</taxon>
        <taxon>Microcystis</taxon>
    </lineage>
</organism>
<evidence type="ECO:0000313" key="1">
    <source>
        <dbReference type="EMBL" id="CCI37744.1"/>
    </source>
</evidence>
<comment type="caution">
    <text evidence="1">The sequence shown here is derived from an EMBL/GenBank/DDBJ whole genome shotgun (WGS) entry which is preliminary data.</text>
</comment>
<dbReference type="EMBL" id="CAIQ01000276">
    <property type="protein sequence ID" value="CCI37744.1"/>
    <property type="molecule type" value="Genomic_DNA"/>
</dbReference>
<proteinExistence type="predicted"/>
<sequence>MEGLSWGSREGEELPFLEAWILLFHISRSFPRLFRLSDFVPP</sequence>
<name>I4ITX0_MICAE</name>
<reference evidence="1 2" key="1">
    <citation type="submission" date="2012-04" db="EMBL/GenBank/DDBJ databases">
        <authorList>
            <person name="Genoscope - CEA"/>
        </authorList>
    </citation>
    <scope>NUCLEOTIDE SEQUENCE [LARGE SCALE GENOMIC DNA]</scope>
    <source>
        <strain evidence="1 2">9701</strain>
    </source>
</reference>
<protein>
    <submittedName>
        <fullName evidence="1">Uncharacterized protein</fullName>
    </submittedName>
</protein>
<dbReference type="HOGENOM" id="CLU_3254094_0_0_3"/>
<gene>
    <name evidence="1" type="ORF">MICAK_3470002</name>
</gene>
<evidence type="ECO:0000313" key="2">
    <source>
        <dbReference type="Proteomes" id="UP000004047"/>
    </source>
</evidence>
<accession>I4ITX0</accession>
<dbReference type="Proteomes" id="UP000004047">
    <property type="component" value="Unassembled WGS sequence"/>
</dbReference>
<dbReference type="AlphaFoldDB" id="I4ITX0"/>